<sequence>MTPVAVAGLYIGINLLILLALAWNVIDGRRSSKVGFGDGGDESLARRIRVHANATEWVPGMLIGLLTLALLDAHIYILHALGIALTLARVLHAFGLTGSSGTSFGRFGGALITLIVYLAGGIAILWYALS</sequence>
<feature type="transmembrane region" description="Helical" evidence="5">
    <location>
        <begin position="107"/>
        <end position="129"/>
    </location>
</feature>
<proteinExistence type="predicted"/>
<evidence type="ECO:0000313" key="7">
    <source>
        <dbReference type="Proteomes" id="UP001596024"/>
    </source>
</evidence>
<dbReference type="RefSeq" id="WP_371392423.1">
    <property type="nucleotide sequence ID" value="NZ_CP163421.1"/>
</dbReference>
<keyword evidence="2 5" id="KW-0812">Transmembrane</keyword>
<dbReference type="PANTHER" id="PTHR35814:SF1">
    <property type="entry name" value="GLUTATHIONE S-TRANSFERASE-RELATED"/>
    <property type="match status" value="1"/>
</dbReference>
<comment type="caution">
    <text evidence="6">The sequence shown here is derived from an EMBL/GenBank/DDBJ whole genome shotgun (WGS) entry which is preliminary data.</text>
</comment>
<accession>A0ABV9NE41</accession>
<dbReference type="Pfam" id="PF01124">
    <property type="entry name" value="MAPEG"/>
    <property type="match status" value="1"/>
</dbReference>
<comment type="subcellular location">
    <subcellularLocation>
        <location evidence="1">Membrane</location>
    </subcellularLocation>
</comment>
<evidence type="ECO:0000256" key="1">
    <source>
        <dbReference type="ARBA" id="ARBA00004370"/>
    </source>
</evidence>
<keyword evidence="4 5" id="KW-0472">Membrane</keyword>
<dbReference type="InterPro" id="IPR023352">
    <property type="entry name" value="MAPEG-like_dom_sf"/>
</dbReference>
<keyword evidence="7" id="KW-1185">Reference proteome</keyword>
<dbReference type="EMBL" id="JBHSGQ010000003">
    <property type="protein sequence ID" value="MFC4725165.1"/>
    <property type="molecule type" value="Genomic_DNA"/>
</dbReference>
<evidence type="ECO:0000256" key="2">
    <source>
        <dbReference type="ARBA" id="ARBA00022692"/>
    </source>
</evidence>
<feature type="transmembrane region" description="Helical" evidence="5">
    <location>
        <begin position="6"/>
        <end position="26"/>
    </location>
</feature>
<protein>
    <submittedName>
        <fullName evidence="6">MAPEG family protein</fullName>
    </submittedName>
</protein>
<reference evidence="7" key="1">
    <citation type="journal article" date="2019" name="Int. J. Syst. Evol. Microbiol.">
        <title>The Global Catalogue of Microorganisms (GCM) 10K type strain sequencing project: providing services to taxonomists for standard genome sequencing and annotation.</title>
        <authorList>
            <consortium name="The Broad Institute Genomics Platform"/>
            <consortium name="The Broad Institute Genome Sequencing Center for Infectious Disease"/>
            <person name="Wu L."/>
            <person name="Ma J."/>
        </authorList>
    </citation>
    <scope>NUCLEOTIDE SEQUENCE [LARGE SCALE GENOMIC DNA]</scope>
    <source>
        <strain evidence="7">CCUG 62981</strain>
    </source>
</reference>
<evidence type="ECO:0000313" key="6">
    <source>
        <dbReference type="EMBL" id="MFC4725165.1"/>
    </source>
</evidence>
<dbReference type="Gene3D" id="1.20.120.550">
    <property type="entry name" value="Membrane associated eicosanoid/glutathione metabolism-like domain"/>
    <property type="match status" value="1"/>
</dbReference>
<name>A0ABV9NE41_9PROT</name>
<evidence type="ECO:0000256" key="3">
    <source>
        <dbReference type="ARBA" id="ARBA00022989"/>
    </source>
</evidence>
<dbReference type="PANTHER" id="PTHR35814">
    <property type="match status" value="1"/>
</dbReference>
<dbReference type="Proteomes" id="UP001596024">
    <property type="component" value="Unassembled WGS sequence"/>
</dbReference>
<dbReference type="InterPro" id="IPR001129">
    <property type="entry name" value="Membr-assoc_MAPEG"/>
</dbReference>
<keyword evidence="3 5" id="KW-1133">Transmembrane helix</keyword>
<feature type="transmembrane region" description="Helical" evidence="5">
    <location>
        <begin position="54"/>
        <end position="71"/>
    </location>
</feature>
<evidence type="ECO:0000256" key="5">
    <source>
        <dbReference type="SAM" id="Phobius"/>
    </source>
</evidence>
<dbReference type="SUPFAM" id="SSF161084">
    <property type="entry name" value="MAPEG domain-like"/>
    <property type="match status" value="1"/>
</dbReference>
<organism evidence="6 7">
    <name type="scientific">Glycocaulis abyssi</name>
    <dbReference type="NCBI Taxonomy" id="1433403"/>
    <lineage>
        <taxon>Bacteria</taxon>
        <taxon>Pseudomonadati</taxon>
        <taxon>Pseudomonadota</taxon>
        <taxon>Alphaproteobacteria</taxon>
        <taxon>Maricaulales</taxon>
        <taxon>Maricaulaceae</taxon>
        <taxon>Glycocaulis</taxon>
    </lineage>
</organism>
<evidence type="ECO:0000256" key="4">
    <source>
        <dbReference type="ARBA" id="ARBA00023136"/>
    </source>
</evidence>
<gene>
    <name evidence="6" type="ORF">ACFPB0_07675</name>
</gene>